<dbReference type="Proteomes" id="UP000292274">
    <property type="component" value="Unassembled WGS sequence"/>
</dbReference>
<dbReference type="Pfam" id="PF04851">
    <property type="entry name" value="ResIII"/>
    <property type="match status" value="1"/>
</dbReference>
<protein>
    <submittedName>
        <fullName evidence="2">Restriction endonuclease subunit R</fullName>
    </submittedName>
</protein>
<sequence length="1020" mass="114945">MSDRVIDNPIINSPYGRPTRHFAFDRDGITDRIEEQRRPSSFFIPVPQPRKRGQQLELQVFTEDDIKPNKQVNDVRERVDAWREAGWPNVTPVTRRLLEYWSDPERDNKILFCQREAVETAIFLAEGATKWQGSWINNDLDAHNAEHNNGLPRAALKMATGTGKTVVMAMLIAWHTINKVHARYDKTFAKRFLVVTPGLTIRDRLRVLLPEDPGNYYRERDLVPAEFVDDLGQAKIVITNFHAFQLRETRFGRNATGNTKALVAPGRPDPFRETPAQMVSRVLRELGGSSEIVVFNDEAHHCYRGRAGEPEPDADTVENLRGDERKEAADRAEDAKIWFSGLEAVRAKVGIKRVYDLSATPFFLAGSGYREGTLFPWVVSDFSLIDAIEAGIVKIPRVPVDDDRVANRVTYLNLWQEIRDALPKGGRRSNQDFTPADLPGALTAALHSLYGSYVSAFEAWEKSEAAAHGQPPPVFIVVCSNTTISKAVYEWIGGYDREQAGHLLPTAGQLPLFSNVADGQWLHRQRTILVDAAEFESGSLSPEFRRTAAREIAEFKQEYAERFPGRSADDIGDAELMREVMNTVGKPGKLGEPVRCVVSVSMLTEGWDANTVTHILGVRAFGTQLLCEQVVGRGLRRRSYVADENGMFTPEYADVYGVPFQFIPTVAVSRELPMKPVRNVRAEPDRDAAKLEITFPRVVGYHLEIPDVPLVGDFRDQDLKMILSRQDLPTKTMVAGQVGEEDVHGLERLKRLRGQFVAYRLASEVLKRKLLTGDGDLRPWYFPQVLQIAQQWLRRCVELRDDQAVGLILLREAEAVEKVSQSITWQGGRRERWVLPVLRTTDPVGTTSSVDFRTTREVWPTDPRRCQVNLVTLDGKDGNAWERAVAQAIESLPEDQVGAYVRNDHLDFFIPYEHAGRSRKFYPDFLVRLADTGDEITRTLIVEVSGGRKSQSEASQKSWAARNLWVQAVNNSGRFGRWSFCELRDPTTAKRDLRPAIDALFALQGAAALTDAVPAEEELV</sequence>
<comment type="caution">
    <text evidence="2">The sequence shown here is derived from an EMBL/GenBank/DDBJ whole genome shotgun (WGS) entry which is preliminary data.</text>
</comment>
<keyword evidence="2" id="KW-0255">Endonuclease</keyword>
<dbReference type="GO" id="GO:0003677">
    <property type="term" value="F:DNA binding"/>
    <property type="evidence" value="ECO:0007669"/>
    <property type="project" value="InterPro"/>
</dbReference>
<feature type="domain" description="Helicase/UvrB N-terminal" evidence="1">
    <location>
        <begin position="132"/>
        <end position="304"/>
    </location>
</feature>
<dbReference type="InterPro" id="IPR027417">
    <property type="entry name" value="P-loop_NTPase"/>
</dbReference>
<proteinExistence type="predicted"/>
<dbReference type="EMBL" id="SJJR01000001">
    <property type="protein sequence ID" value="TCC00584.1"/>
    <property type="molecule type" value="Genomic_DNA"/>
</dbReference>
<dbReference type="RefSeq" id="WP_131300303.1">
    <property type="nucleotide sequence ID" value="NZ_SJJR01000001.1"/>
</dbReference>
<reference evidence="2 3" key="1">
    <citation type="submission" date="2019-02" db="EMBL/GenBank/DDBJ databases">
        <title>Jishengella sp. nov., isolated from a root of Zingiber montanum.</title>
        <authorList>
            <person name="Kuncharoen N."/>
            <person name="Kudo T."/>
            <person name="Masahiro Y."/>
            <person name="Ohkuma M."/>
            <person name="Tanasupawat S."/>
        </authorList>
    </citation>
    <scope>NUCLEOTIDE SEQUENCE [LARGE SCALE GENOMIC DNA]</scope>
    <source>
        <strain evidence="2 3">PLAI 1-1</strain>
    </source>
</reference>
<dbReference type="GO" id="GO:0004519">
    <property type="term" value="F:endonuclease activity"/>
    <property type="evidence" value="ECO:0007669"/>
    <property type="project" value="UniProtKB-KW"/>
</dbReference>
<dbReference type="GO" id="GO:0005829">
    <property type="term" value="C:cytosol"/>
    <property type="evidence" value="ECO:0007669"/>
    <property type="project" value="TreeGrafter"/>
</dbReference>
<dbReference type="AlphaFoldDB" id="A0A4R0GV51"/>
<evidence type="ECO:0000259" key="1">
    <source>
        <dbReference type="Pfam" id="PF04851"/>
    </source>
</evidence>
<accession>A0A4R0GV51</accession>
<dbReference type="GO" id="GO:0016787">
    <property type="term" value="F:hydrolase activity"/>
    <property type="evidence" value="ECO:0007669"/>
    <property type="project" value="InterPro"/>
</dbReference>
<dbReference type="Gene3D" id="3.40.50.300">
    <property type="entry name" value="P-loop containing nucleotide triphosphate hydrolases"/>
    <property type="match status" value="2"/>
</dbReference>
<evidence type="ECO:0000313" key="3">
    <source>
        <dbReference type="Proteomes" id="UP000292274"/>
    </source>
</evidence>
<organism evidence="2 3">
    <name type="scientific">Micromonospora zingiberis</name>
    <dbReference type="NCBI Taxonomy" id="2053011"/>
    <lineage>
        <taxon>Bacteria</taxon>
        <taxon>Bacillati</taxon>
        <taxon>Actinomycetota</taxon>
        <taxon>Actinomycetes</taxon>
        <taxon>Micromonosporales</taxon>
        <taxon>Micromonosporaceae</taxon>
        <taxon>Micromonospora</taxon>
    </lineage>
</organism>
<dbReference type="InterPro" id="IPR006935">
    <property type="entry name" value="Helicase/UvrB_N"/>
</dbReference>
<gene>
    <name evidence="2" type="ORF">E0H26_02575</name>
</gene>
<dbReference type="SUPFAM" id="SSF52540">
    <property type="entry name" value="P-loop containing nucleoside triphosphate hydrolases"/>
    <property type="match status" value="2"/>
</dbReference>
<keyword evidence="3" id="KW-1185">Reference proteome</keyword>
<name>A0A4R0GV51_9ACTN</name>
<dbReference type="NCBIfam" id="NF046055">
    <property type="entry name" value="restr_BPTD_3080"/>
    <property type="match status" value="1"/>
</dbReference>
<dbReference type="PANTHER" id="PTHR47396">
    <property type="entry name" value="TYPE I RESTRICTION ENZYME ECOKI R PROTEIN"/>
    <property type="match status" value="1"/>
</dbReference>
<dbReference type="InterPro" id="IPR050742">
    <property type="entry name" value="Helicase_Restrict-Modif_Enz"/>
</dbReference>
<keyword evidence="2" id="KW-0540">Nuclease</keyword>
<keyword evidence="2" id="KW-0378">Hydrolase</keyword>
<dbReference type="OrthoDB" id="9776021at2"/>
<dbReference type="PANTHER" id="PTHR47396:SF1">
    <property type="entry name" value="ATP-DEPENDENT HELICASE IRC3-RELATED"/>
    <property type="match status" value="1"/>
</dbReference>
<dbReference type="GO" id="GO:0005524">
    <property type="term" value="F:ATP binding"/>
    <property type="evidence" value="ECO:0007669"/>
    <property type="project" value="InterPro"/>
</dbReference>
<evidence type="ECO:0000313" key="2">
    <source>
        <dbReference type="EMBL" id="TCC00584.1"/>
    </source>
</evidence>